<sequence length="133" mass="14918">MSLFGSLKNCTQSKNLETVDVSGLSQYSYRSLVDKDEIGDGGFAVVFTAMLPGEHEKIVVKKLLDSSLEARKLLLKEARLISQLNHANIVKFKGICLDRYALLMEYVYFDFKPIGHDLIVHNLAGFLAFCEQS</sequence>
<dbReference type="InterPro" id="IPR001245">
    <property type="entry name" value="Ser-Thr/Tyr_kinase_cat_dom"/>
</dbReference>
<dbReference type="Gene3D" id="3.30.200.20">
    <property type="entry name" value="Phosphorylase Kinase, domain 1"/>
    <property type="match status" value="1"/>
</dbReference>
<dbReference type="InterPro" id="IPR000719">
    <property type="entry name" value="Prot_kinase_dom"/>
</dbReference>
<dbReference type="Proteomes" id="UP001152795">
    <property type="component" value="Unassembled WGS sequence"/>
</dbReference>
<dbReference type="PANTHER" id="PTHR27006">
    <property type="entry name" value="PROMASTIGOTE SURFACE ANTIGEN PROTEIN PSA"/>
    <property type="match status" value="1"/>
</dbReference>
<dbReference type="SUPFAM" id="SSF56112">
    <property type="entry name" value="Protein kinase-like (PK-like)"/>
    <property type="match status" value="1"/>
</dbReference>
<dbReference type="GO" id="GO:0004672">
    <property type="term" value="F:protein kinase activity"/>
    <property type="evidence" value="ECO:0007669"/>
    <property type="project" value="InterPro"/>
</dbReference>
<dbReference type="InterPro" id="IPR011009">
    <property type="entry name" value="Kinase-like_dom_sf"/>
</dbReference>
<feature type="non-terminal residue" evidence="1">
    <location>
        <position position="133"/>
    </location>
</feature>
<comment type="caution">
    <text evidence="1">The sequence shown here is derived from an EMBL/GenBank/DDBJ whole genome shotgun (WGS) entry which is preliminary data.</text>
</comment>
<reference evidence="1" key="1">
    <citation type="submission" date="2020-04" db="EMBL/GenBank/DDBJ databases">
        <authorList>
            <person name="Alioto T."/>
            <person name="Alioto T."/>
            <person name="Gomez Garrido J."/>
        </authorList>
    </citation>
    <scope>NUCLEOTIDE SEQUENCE</scope>
    <source>
        <strain evidence="1">A484AB</strain>
    </source>
</reference>
<keyword evidence="2" id="KW-1185">Reference proteome</keyword>
<dbReference type="Pfam" id="PF07714">
    <property type="entry name" value="PK_Tyr_Ser-Thr"/>
    <property type="match status" value="1"/>
</dbReference>
<dbReference type="PROSITE" id="PS50011">
    <property type="entry name" value="PROTEIN_KINASE_DOM"/>
    <property type="match status" value="1"/>
</dbReference>
<keyword evidence="1" id="KW-0418">Kinase</keyword>
<dbReference type="InterPro" id="IPR017441">
    <property type="entry name" value="Protein_kinase_ATP_BS"/>
</dbReference>
<dbReference type="OrthoDB" id="6163056at2759"/>
<name>A0A7D9JVG8_PARCT</name>
<protein>
    <submittedName>
        <fullName evidence="1">Tyrosine- kinase SPK-1</fullName>
    </submittedName>
</protein>
<gene>
    <name evidence="1" type="ORF">PACLA_8A034396</name>
</gene>
<keyword evidence="1" id="KW-0808">Transferase</keyword>
<organism evidence="1 2">
    <name type="scientific">Paramuricea clavata</name>
    <name type="common">Red gorgonian</name>
    <name type="synonym">Violescent sea-whip</name>
    <dbReference type="NCBI Taxonomy" id="317549"/>
    <lineage>
        <taxon>Eukaryota</taxon>
        <taxon>Metazoa</taxon>
        <taxon>Cnidaria</taxon>
        <taxon>Anthozoa</taxon>
        <taxon>Octocorallia</taxon>
        <taxon>Malacalcyonacea</taxon>
        <taxon>Plexauridae</taxon>
        <taxon>Paramuricea</taxon>
    </lineage>
</organism>
<evidence type="ECO:0000313" key="1">
    <source>
        <dbReference type="EMBL" id="CAB4036425.1"/>
    </source>
</evidence>
<dbReference type="PROSITE" id="PS00107">
    <property type="entry name" value="PROTEIN_KINASE_ATP"/>
    <property type="match status" value="1"/>
</dbReference>
<dbReference type="GO" id="GO:0005524">
    <property type="term" value="F:ATP binding"/>
    <property type="evidence" value="ECO:0007669"/>
    <property type="project" value="UniProtKB-UniRule"/>
</dbReference>
<dbReference type="PANTHER" id="PTHR27006:SF606">
    <property type="entry name" value="INTERLEUKIN-1 RECEPTOR-ASSOCIATED KINASE 4"/>
    <property type="match status" value="1"/>
</dbReference>
<dbReference type="AlphaFoldDB" id="A0A7D9JVG8"/>
<dbReference type="EMBL" id="CACRXK020022022">
    <property type="protein sequence ID" value="CAB4036425.1"/>
    <property type="molecule type" value="Genomic_DNA"/>
</dbReference>
<accession>A0A7D9JVG8</accession>
<evidence type="ECO:0000313" key="2">
    <source>
        <dbReference type="Proteomes" id="UP001152795"/>
    </source>
</evidence>
<proteinExistence type="predicted"/>